<dbReference type="AlphaFoldDB" id="A0A0F6SEJ5"/>
<feature type="binding site" evidence="13">
    <location>
        <begin position="168"/>
        <end position="169"/>
    </location>
    <ligand>
        <name>(S)-2,3,4,5-tetrahydrodipicolinate</name>
        <dbReference type="ChEBI" id="CHEBI:16845"/>
    </ligand>
</feature>
<dbReference type="KEGG" id="samy:DB32_002453"/>
<dbReference type="EC" id="1.17.1.8" evidence="10 13"/>
<keyword evidence="3 13" id="KW-0028">Amino-acid biosynthesis</keyword>
<organism evidence="16 17">
    <name type="scientific">Sandaracinus amylolyticus</name>
    <dbReference type="NCBI Taxonomy" id="927083"/>
    <lineage>
        <taxon>Bacteria</taxon>
        <taxon>Pseudomonadati</taxon>
        <taxon>Myxococcota</taxon>
        <taxon>Polyangia</taxon>
        <taxon>Polyangiales</taxon>
        <taxon>Sandaracinaceae</taxon>
        <taxon>Sandaracinus</taxon>
    </lineage>
</organism>
<feature type="binding site" evidence="13">
    <location>
        <begin position="12"/>
        <end position="17"/>
    </location>
    <ligand>
        <name>NAD(+)</name>
        <dbReference type="ChEBI" id="CHEBI:57540"/>
    </ligand>
</feature>
<proteinExistence type="inferred from homology"/>
<dbReference type="STRING" id="927083.DB32_002453"/>
<keyword evidence="4 13" id="KW-0521">NADP</keyword>
<feature type="binding site" evidence="13">
    <location>
        <position position="159"/>
    </location>
    <ligand>
        <name>(S)-2,3,4,5-tetrahydrodipicolinate</name>
        <dbReference type="ChEBI" id="CHEBI:16845"/>
    </ligand>
</feature>
<dbReference type="InterPro" id="IPR036291">
    <property type="entry name" value="NAD(P)-bd_dom_sf"/>
</dbReference>
<evidence type="ECO:0000256" key="13">
    <source>
        <dbReference type="HAMAP-Rule" id="MF_00102"/>
    </source>
</evidence>
<keyword evidence="5 13" id="KW-0220">Diaminopimelate biosynthesis</keyword>
<evidence type="ECO:0000313" key="16">
    <source>
        <dbReference type="EMBL" id="AKF05304.1"/>
    </source>
</evidence>
<sequence length="270" mass="27498">MTSRALRVAMHGAGGRMGRAIVRAIAEDGKLALVAAIDREDGEAIGQDAGELAGVGALGVTVSADRALATKADVVIDFSSPHATAAMARACAAARTPMVIGTTGLDGEANAAIGALAKEAAVVVAPNTGIGVNVLFHLAAEAARLLGPAFDAEIVEMHHKKKVDAPSGTAIRLAERVADAKGLGPESFVHGRSGQVGARPEREIGIVALRGGDVIGDHTLVLAGPGERIELTHRAHDRSLFATGALRAARWVASAGRAGRFDMGDVLGLR</sequence>
<dbReference type="Pfam" id="PF05173">
    <property type="entry name" value="DapB_C"/>
    <property type="match status" value="1"/>
</dbReference>
<evidence type="ECO:0000256" key="11">
    <source>
        <dbReference type="ARBA" id="ARBA00049080"/>
    </source>
</evidence>
<dbReference type="InterPro" id="IPR023940">
    <property type="entry name" value="DHDPR_bac"/>
</dbReference>
<dbReference type="PANTHER" id="PTHR20836">
    <property type="entry name" value="DIHYDRODIPICOLINATE REDUCTASE"/>
    <property type="match status" value="1"/>
</dbReference>
<feature type="active site" description="Proton donor/acceptor" evidence="13">
    <location>
        <position position="158"/>
    </location>
</feature>
<evidence type="ECO:0000256" key="6">
    <source>
        <dbReference type="ARBA" id="ARBA00023002"/>
    </source>
</evidence>
<name>A0A0F6SEJ5_9BACT</name>
<comment type="similarity">
    <text evidence="1 13">Belongs to the DapB family.</text>
</comment>
<evidence type="ECO:0000256" key="3">
    <source>
        <dbReference type="ARBA" id="ARBA00022605"/>
    </source>
</evidence>
<evidence type="ECO:0000256" key="9">
    <source>
        <dbReference type="ARBA" id="ARBA00037922"/>
    </source>
</evidence>
<evidence type="ECO:0000256" key="7">
    <source>
        <dbReference type="ARBA" id="ARBA00023027"/>
    </source>
</evidence>
<protein>
    <recommendedName>
        <fullName evidence="10 13">4-hydroxy-tetrahydrodipicolinate reductase</fullName>
        <shortName evidence="13">HTPA reductase</shortName>
        <ecNumber evidence="10 13">1.17.1.8</ecNumber>
    </recommendedName>
</protein>
<dbReference type="PANTHER" id="PTHR20836:SF0">
    <property type="entry name" value="4-HYDROXY-TETRAHYDRODIPICOLINATE REDUCTASE 1, CHLOROPLASTIC-RELATED"/>
    <property type="match status" value="1"/>
</dbReference>
<comment type="catalytic activity">
    <reaction evidence="12 13">
        <text>(S)-2,3,4,5-tetrahydrodipicolinate + NAD(+) + H2O = (2S,4S)-4-hydroxy-2,3,4,5-tetrahydrodipicolinate + NADH + H(+)</text>
        <dbReference type="Rhea" id="RHEA:35323"/>
        <dbReference type="ChEBI" id="CHEBI:15377"/>
        <dbReference type="ChEBI" id="CHEBI:15378"/>
        <dbReference type="ChEBI" id="CHEBI:16845"/>
        <dbReference type="ChEBI" id="CHEBI:57540"/>
        <dbReference type="ChEBI" id="CHEBI:57945"/>
        <dbReference type="ChEBI" id="CHEBI:67139"/>
        <dbReference type="EC" id="1.17.1.8"/>
    </reaction>
</comment>
<dbReference type="InterPro" id="IPR000846">
    <property type="entry name" value="DapB_N"/>
</dbReference>
<comment type="subcellular location">
    <subcellularLocation>
        <location evidence="13">Cytoplasm</location>
    </subcellularLocation>
</comment>
<evidence type="ECO:0000256" key="1">
    <source>
        <dbReference type="ARBA" id="ARBA00006642"/>
    </source>
</evidence>
<dbReference type="GO" id="GO:0008839">
    <property type="term" value="F:4-hydroxy-tetrahydrodipicolinate reductase"/>
    <property type="evidence" value="ECO:0007669"/>
    <property type="project" value="UniProtKB-UniRule"/>
</dbReference>
<dbReference type="GO" id="GO:0050661">
    <property type="term" value="F:NADP binding"/>
    <property type="evidence" value="ECO:0007669"/>
    <property type="project" value="UniProtKB-UniRule"/>
</dbReference>
<keyword evidence="17" id="KW-1185">Reference proteome</keyword>
<comment type="caution">
    <text evidence="13">Was originally thought to be a dihydrodipicolinate reductase (DHDPR), catalyzing the conversion of dihydrodipicolinate to tetrahydrodipicolinate. However, it was shown in E.coli that the substrate of the enzymatic reaction is not dihydrodipicolinate (DHDP) but in fact (2S,4S)-4-hydroxy-2,3,4,5-tetrahydrodipicolinic acid (HTPA), the product released by the DapA-catalyzed reaction.</text>
</comment>
<comment type="function">
    <text evidence="13">Catalyzes the conversion of 4-hydroxy-tetrahydrodipicolinate (HTPA) to tetrahydrodipicolinate.</text>
</comment>
<keyword evidence="7 13" id="KW-0520">NAD</keyword>
<feature type="domain" description="Dihydrodipicolinate reductase C-terminal" evidence="15">
    <location>
        <begin position="131"/>
        <end position="267"/>
    </location>
</feature>
<evidence type="ECO:0000256" key="5">
    <source>
        <dbReference type="ARBA" id="ARBA00022915"/>
    </source>
</evidence>
<gene>
    <name evidence="13" type="primary">dapB</name>
    <name evidence="16" type="ORF">DB32_002453</name>
</gene>
<feature type="domain" description="Dihydrodipicolinate reductase N-terminal" evidence="14">
    <location>
        <begin position="7"/>
        <end position="127"/>
    </location>
</feature>
<comment type="subunit">
    <text evidence="13">Homotetramer.</text>
</comment>
<dbReference type="Proteomes" id="UP000034883">
    <property type="component" value="Chromosome"/>
</dbReference>
<dbReference type="Pfam" id="PF01113">
    <property type="entry name" value="DapB_N"/>
    <property type="match status" value="1"/>
</dbReference>
<dbReference type="Gene3D" id="3.30.360.10">
    <property type="entry name" value="Dihydrodipicolinate Reductase, domain 2"/>
    <property type="match status" value="1"/>
</dbReference>
<feature type="active site" description="Proton donor" evidence="13">
    <location>
        <position position="162"/>
    </location>
</feature>
<dbReference type="FunFam" id="3.30.360.10:FF:000004">
    <property type="entry name" value="4-hydroxy-tetrahydrodipicolinate reductase"/>
    <property type="match status" value="1"/>
</dbReference>
<dbReference type="GO" id="GO:0019877">
    <property type="term" value="P:diaminopimelate biosynthetic process"/>
    <property type="evidence" value="ECO:0007669"/>
    <property type="project" value="UniProtKB-UniRule"/>
</dbReference>
<evidence type="ECO:0000259" key="14">
    <source>
        <dbReference type="Pfam" id="PF01113"/>
    </source>
</evidence>
<dbReference type="InterPro" id="IPR022663">
    <property type="entry name" value="DapB_C"/>
</dbReference>
<reference evidence="16 17" key="1">
    <citation type="submission" date="2015-03" db="EMBL/GenBank/DDBJ databases">
        <title>Genome assembly of Sandaracinus amylolyticus DSM 53668.</title>
        <authorList>
            <person name="Sharma G."/>
            <person name="Subramanian S."/>
        </authorList>
    </citation>
    <scope>NUCLEOTIDE SEQUENCE [LARGE SCALE GENOMIC DNA]</scope>
    <source>
        <strain evidence="16 17">DSM 53668</strain>
    </source>
</reference>
<evidence type="ECO:0000256" key="8">
    <source>
        <dbReference type="ARBA" id="ARBA00023154"/>
    </source>
</evidence>
<keyword evidence="6 13" id="KW-0560">Oxidoreductase</keyword>
<dbReference type="EMBL" id="CP011125">
    <property type="protein sequence ID" value="AKF05304.1"/>
    <property type="molecule type" value="Genomic_DNA"/>
</dbReference>
<keyword evidence="8 13" id="KW-0457">Lysine biosynthesis</keyword>
<evidence type="ECO:0000259" key="15">
    <source>
        <dbReference type="Pfam" id="PF05173"/>
    </source>
</evidence>
<feature type="binding site" evidence="13">
    <location>
        <position position="38"/>
    </location>
    <ligand>
        <name>NAD(+)</name>
        <dbReference type="ChEBI" id="CHEBI:57540"/>
    </ligand>
</feature>
<feature type="binding site" evidence="13">
    <location>
        <position position="39"/>
    </location>
    <ligand>
        <name>NADP(+)</name>
        <dbReference type="ChEBI" id="CHEBI:58349"/>
    </ligand>
</feature>
<dbReference type="GO" id="GO:0016726">
    <property type="term" value="F:oxidoreductase activity, acting on CH or CH2 groups, NAD or NADP as acceptor"/>
    <property type="evidence" value="ECO:0007669"/>
    <property type="project" value="UniProtKB-UniRule"/>
</dbReference>
<accession>A0A0F6SEJ5</accession>
<dbReference type="HAMAP" id="MF_00102">
    <property type="entry name" value="DapB"/>
    <property type="match status" value="1"/>
</dbReference>
<evidence type="ECO:0000256" key="4">
    <source>
        <dbReference type="ARBA" id="ARBA00022857"/>
    </source>
</evidence>
<dbReference type="SUPFAM" id="SSF51735">
    <property type="entry name" value="NAD(P)-binding Rossmann-fold domains"/>
    <property type="match status" value="1"/>
</dbReference>
<feature type="binding site" evidence="13">
    <location>
        <begin position="101"/>
        <end position="103"/>
    </location>
    <ligand>
        <name>NAD(+)</name>
        <dbReference type="ChEBI" id="CHEBI:57540"/>
    </ligand>
</feature>
<dbReference type="UniPathway" id="UPA00034">
    <property type="reaction ID" value="UER00018"/>
</dbReference>
<dbReference type="SUPFAM" id="SSF55347">
    <property type="entry name" value="Glyceraldehyde-3-phosphate dehydrogenase-like, C-terminal domain"/>
    <property type="match status" value="1"/>
</dbReference>
<evidence type="ECO:0000313" key="17">
    <source>
        <dbReference type="Proteomes" id="UP000034883"/>
    </source>
</evidence>
<comment type="catalytic activity">
    <reaction evidence="11 13">
        <text>(S)-2,3,4,5-tetrahydrodipicolinate + NADP(+) + H2O = (2S,4S)-4-hydroxy-2,3,4,5-tetrahydrodipicolinate + NADPH + H(+)</text>
        <dbReference type="Rhea" id="RHEA:35331"/>
        <dbReference type="ChEBI" id="CHEBI:15377"/>
        <dbReference type="ChEBI" id="CHEBI:15378"/>
        <dbReference type="ChEBI" id="CHEBI:16845"/>
        <dbReference type="ChEBI" id="CHEBI:57783"/>
        <dbReference type="ChEBI" id="CHEBI:58349"/>
        <dbReference type="ChEBI" id="CHEBI:67139"/>
        <dbReference type="EC" id="1.17.1.8"/>
    </reaction>
</comment>
<dbReference type="GO" id="GO:0051287">
    <property type="term" value="F:NAD binding"/>
    <property type="evidence" value="ECO:0007669"/>
    <property type="project" value="UniProtKB-UniRule"/>
</dbReference>
<dbReference type="GO" id="GO:0005737">
    <property type="term" value="C:cytoplasm"/>
    <property type="evidence" value="ECO:0007669"/>
    <property type="project" value="UniProtKB-SubCell"/>
</dbReference>
<dbReference type="NCBIfam" id="TIGR00036">
    <property type="entry name" value="dapB"/>
    <property type="match status" value="1"/>
</dbReference>
<evidence type="ECO:0000256" key="2">
    <source>
        <dbReference type="ARBA" id="ARBA00022490"/>
    </source>
</evidence>
<dbReference type="Gene3D" id="3.40.50.720">
    <property type="entry name" value="NAD(P)-binding Rossmann-like Domain"/>
    <property type="match status" value="1"/>
</dbReference>
<keyword evidence="2 13" id="KW-0963">Cytoplasm</keyword>
<dbReference type="PIRSF" id="PIRSF000161">
    <property type="entry name" value="DHPR"/>
    <property type="match status" value="1"/>
</dbReference>
<evidence type="ECO:0000256" key="10">
    <source>
        <dbReference type="ARBA" id="ARBA00038983"/>
    </source>
</evidence>
<evidence type="ECO:0000256" key="12">
    <source>
        <dbReference type="ARBA" id="ARBA00049396"/>
    </source>
</evidence>
<feature type="binding site" evidence="13">
    <location>
        <begin position="125"/>
        <end position="128"/>
    </location>
    <ligand>
        <name>NAD(+)</name>
        <dbReference type="ChEBI" id="CHEBI:57540"/>
    </ligand>
</feature>
<dbReference type="CDD" id="cd02274">
    <property type="entry name" value="DHDPR_N"/>
    <property type="match status" value="1"/>
</dbReference>
<comment type="pathway">
    <text evidence="9 13">Amino-acid biosynthesis; L-lysine biosynthesis via DAP pathway; (S)-tetrahydrodipicolinate from L-aspartate: step 4/4.</text>
</comment>
<dbReference type="PROSITE" id="PS01298">
    <property type="entry name" value="DAPB"/>
    <property type="match status" value="1"/>
</dbReference>
<dbReference type="InterPro" id="IPR022664">
    <property type="entry name" value="DapB_N_CS"/>
</dbReference>
<dbReference type="GO" id="GO:0009089">
    <property type="term" value="P:lysine biosynthetic process via diaminopimelate"/>
    <property type="evidence" value="ECO:0007669"/>
    <property type="project" value="UniProtKB-UniRule"/>
</dbReference>